<feature type="transmembrane region" description="Helical" evidence="5">
    <location>
        <begin position="375"/>
        <end position="393"/>
    </location>
</feature>
<accession>A0A552IEA6</accession>
<evidence type="ECO:0000313" key="8">
    <source>
        <dbReference type="Proteomes" id="UP000319191"/>
    </source>
</evidence>
<proteinExistence type="predicted"/>
<feature type="transmembrane region" description="Helical" evidence="5">
    <location>
        <begin position="243"/>
        <end position="260"/>
    </location>
</feature>
<reference evidence="7 8" key="1">
    <citation type="submission" date="2019-01" db="EMBL/GenBank/DDBJ databases">
        <title>Coherence of Microcystis species and biogeography revealed through population genomics.</title>
        <authorList>
            <person name="Perez-Carrascal O.M."/>
            <person name="Terrat Y."/>
            <person name="Giani A."/>
            <person name="Fortin N."/>
            <person name="Tromas N."/>
            <person name="Shapiro B.J."/>
        </authorList>
    </citation>
    <scope>NUCLEOTIDE SEQUENCE [LARGE SCALE GENOMIC DNA]</scope>
    <source>
        <strain evidence="7">Mn_MB_F_20050700_S1D</strain>
    </source>
</reference>
<name>A0A552IEA6_9CHRO</name>
<protein>
    <submittedName>
        <fullName evidence="7">O-antigen ligase domain-containing protein</fullName>
    </submittedName>
</protein>
<feature type="transmembrane region" description="Helical" evidence="5">
    <location>
        <begin position="106"/>
        <end position="127"/>
    </location>
</feature>
<evidence type="ECO:0000256" key="5">
    <source>
        <dbReference type="SAM" id="Phobius"/>
    </source>
</evidence>
<keyword evidence="3 5" id="KW-1133">Transmembrane helix</keyword>
<dbReference type="GO" id="GO:0016020">
    <property type="term" value="C:membrane"/>
    <property type="evidence" value="ECO:0007669"/>
    <property type="project" value="UniProtKB-SubCell"/>
</dbReference>
<evidence type="ECO:0000313" key="7">
    <source>
        <dbReference type="EMBL" id="TRU81803.1"/>
    </source>
</evidence>
<evidence type="ECO:0000256" key="3">
    <source>
        <dbReference type="ARBA" id="ARBA00022989"/>
    </source>
</evidence>
<organism evidence="7 8">
    <name type="scientific">Microcystis novacekii Mn_MB_F_20050700_S1D</name>
    <dbReference type="NCBI Taxonomy" id="2486266"/>
    <lineage>
        <taxon>Bacteria</taxon>
        <taxon>Bacillati</taxon>
        <taxon>Cyanobacteriota</taxon>
        <taxon>Cyanophyceae</taxon>
        <taxon>Oscillatoriophycideae</taxon>
        <taxon>Chroococcales</taxon>
        <taxon>Microcystaceae</taxon>
        <taxon>Microcystis</taxon>
    </lineage>
</organism>
<dbReference type="AlphaFoldDB" id="A0A552IEA6"/>
<keyword evidence="2 5" id="KW-0812">Transmembrane</keyword>
<dbReference type="InterPro" id="IPR007016">
    <property type="entry name" value="O-antigen_ligase-rel_domated"/>
</dbReference>
<dbReference type="GO" id="GO:0016874">
    <property type="term" value="F:ligase activity"/>
    <property type="evidence" value="ECO:0007669"/>
    <property type="project" value="UniProtKB-KW"/>
</dbReference>
<feature type="transmembrane region" description="Helical" evidence="5">
    <location>
        <begin position="76"/>
        <end position="94"/>
    </location>
</feature>
<evidence type="ECO:0000256" key="4">
    <source>
        <dbReference type="ARBA" id="ARBA00023136"/>
    </source>
</evidence>
<dbReference type="Proteomes" id="UP000319191">
    <property type="component" value="Unassembled WGS sequence"/>
</dbReference>
<dbReference type="InterPro" id="IPR051533">
    <property type="entry name" value="WaaL-like"/>
</dbReference>
<keyword evidence="7" id="KW-0436">Ligase</keyword>
<dbReference type="PANTHER" id="PTHR37422:SF13">
    <property type="entry name" value="LIPOPOLYSACCHARIDE BIOSYNTHESIS PROTEIN PA4999-RELATED"/>
    <property type="match status" value="1"/>
</dbReference>
<evidence type="ECO:0000256" key="2">
    <source>
        <dbReference type="ARBA" id="ARBA00022692"/>
    </source>
</evidence>
<dbReference type="PANTHER" id="PTHR37422">
    <property type="entry name" value="TEICHURONIC ACID BIOSYNTHESIS PROTEIN TUAE"/>
    <property type="match status" value="1"/>
</dbReference>
<feature type="transmembrane region" description="Helical" evidence="5">
    <location>
        <begin position="156"/>
        <end position="181"/>
    </location>
</feature>
<comment type="subcellular location">
    <subcellularLocation>
        <location evidence="1">Membrane</location>
        <topology evidence="1">Multi-pass membrane protein</topology>
    </subcellularLocation>
</comment>
<evidence type="ECO:0000259" key="6">
    <source>
        <dbReference type="Pfam" id="PF04932"/>
    </source>
</evidence>
<feature type="transmembrane region" description="Helical" evidence="5">
    <location>
        <begin position="332"/>
        <end position="354"/>
    </location>
</feature>
<evidence type="ECO:0000256" key="1">
    <source>
        <dbReference type="ARBA" id="ARBA00004141"/>
    </source>
</evidence>
<feature type="transmembrane region" description="Helical" evidence="5">
    <location>
        <begin position="219"/>
        <end position="236"/>
    </location>
</feature>
<dbReference type="EMBL" id="SFAV01000324">
    <property type="protein sequence ID" value="TRU81803.1"/>
    <property type="molecule type" value="Genomic_DNA"/>
</dbReference>
<feature type="transmembrane region" description="Helical" evidence="5">
    <location>
        <begin position="193"/>
        <end position="213"/>
    </location>
</feature>
<feature type="transmembrane region" description="Helical" evidence="5">
    <location>
        <begin position="13"/>
        <end position="40"/>
    </location>
</feature>
<keyword evidence="4 5" id="KW-0472">Membrane</keyword>
<sequence>MKKIFCQGWEWNLILFSVFIAMMLPELAGIGIIIVLIRVFTGNFRAIIQSRLNQGLGLVTLWLMISASLSPTPGDAWIGLGNFLPFFFFFSNIRQLIKKPSQLRQLAWVMVIPSVWVVVMGWGQIFLGWQKPEALKGIFTWPYGAGGEPLGRMSSVFMYANLLGAYLLITLILAIGLLILTWRQWHRQRNRNLNLKVGFLTLTIFIDSVGLFLSNSRNAWALAFLGCLIFALYLGWNALVAGFLLLGGVISLASWGPNPFRDSLRFLVPRAIWARLSDEMFPNRPLATLRSTQWRFTLEMTQERPLFGWGLRSFTPLYEKSQGLWLGHPHNLYLMLMAETGIIGLILLSVWVGWIYAQGWRLFIFLRQQKAGGELIIFTYLVAFGACVLFNLVDVTLSDVKINTIVWFLLATIAGVSQRLNYELGSGGMGNGEWGSGEVGCGENK</sequence>
<dbReference type="Pfam" id="PF04932">
    <property type="entry name" value="Wzy_C"/>
    <property type="match status" value="1"/>
</dbReference>
<gene>
    <name evidence="7" type="ORF">EWV54_23125</name>
</gene>
<feature type="domain" description="O-antigen ligase-related" evidence="6">
    <location>
        <begin position="203"/>
        <end position="348"/>
    </location>
</feature>
<comment type="caution">
    <text evidence="7">The sequence shown here is derived from an EMBL/GenBank/DDBJ whole genome shotgun (WGS) entry which is preliminary data.</text>
</comment>